<dbReference type="InterPro" id="IPR036691">
    <property type="entry name" value="Endo/exonu/phosph_ase_sf"/>
</dbReference>
<dbReference type="RefSeq" id="WP_073239042.1">
    <property type="nucleotide sequence ID" value="NZ_FQUQ01000010.1"/>
</dbReference>
<dbReference type="PANTHER" id="PTHR14859:SF15">
    <property type="entry name" value="ENDONUCLEASE_EXONUCLEASE_PHOSPHATASE DOMAIN-CONTAINING PROTEIN"/>
    <property type="match status" value="1"/>
</dbReference>
<dbReference type="GO" id="GO:0004519">
    <property type="term" value="F:endonuclease activity"/>
    <property type="evidence" value="ECO:0007669"/>
    <property type="project" value="UniProtKB-KW"/>
</dbReference>
<dbReference type="AlphaFoldDB" id="A0A1M5PRF3"/>
<keyword evidence="4" id="KW-1185">Reference proteome</keyword>
<feature type="domain" description="Endonuclease/exonuclease/phosphatase" evidence="2">
    <location>
        <begin position="35"/>
        <end position="256"/>
    </location>
</feature>
<dbReference type="GO" id="GO:0006506">
    <property type="term" value="P:GPI anchor biosynthetic process"/>
    <property type="evidence" value="ECO:0007669"/>
    <property type="project" value="TreeGrafter"/>
</dbReference>
<dbReference type="GO" id="GO:0004527">
    <property type="term" value="F:exonuclease activity"/>
    <property type="evidence" value="ECO:0007669"/>
    <property type="project" value="UniProtKB-KW"/>
</dbReference>
<organism evidence="3 4">
    <name type="scientific">Pedobacter caeni</name>
    <dbReference type="NCBI Taxonomy" id="288992"/>
    <lineage>
        <taxon>Bacteria</taxon>
        <taxon>Pseudomonadati</taxon>
        <taxon>Bacteroidota</taxon>
        <taxon>Sphingobacteriia</taxon>
        <taxon>Sphingobacteriales</taxon>
        <taxon>Sphingobacteriaceae</taxon>
        <taxon>Pedobacter</taxon>
    </lineage>
</organism>
<dbReference type="EMBL" id="FQUQ01000010">
    <property type="protein sequence ID" value="SHH04447.1"/>
    <property type="molecule type" value="Genomic_DNA"/>
</dbReference>
<dbReference type="Gene3D" id="3.60.10.10">
    <property type="entry name" value="Endonuclease/exonuclease/phosphatase"/>
    <property type="match status" value="1"/>
</dbReference>
<evidence type="ECO:0000256" key="1">
    <source>
        <dbReference type="SAM" id="SignalP"/>
    </source>
</evidence>
<evidence type="ECO:0000313" key="4">
    <source>
        <dbReference type="Proteomes" id="UP000184287"/>
    </source>
</evidence>
<dbReference type="InterPro" id="IPR005135">
    <property type="entry name" value="Endo/exonuclease/phosphatase"/>
</dbReference>
<feature type="signal peptide" evidence="1">
    <location>
        <begin position="1"/>
        <end position="23"/>
    </location>
</feature>
<feature type="chain" id="PRO_5012725592" evidence="1">
    <location>
        <begin position="24"/>
        <end position="266"/>
    </location>
</feature>
<dbReference type="OrthoDB" id="5447300at2"/>
<name>A0A1M5PRF3_9SPHI</name>
<keyword evidence="3" id="KW-0378">Hydrolase</keyword>
<dbReference type="GO" id="GO:0016020">
    <property type="term" value="C:membrane"/>
    <property type="evidence" value="ECO:0007669"/>
    <property type="project" value="GOC"/>
</dbReference>
<dbReference type="PANTHER" id="PTHR14859">
    <property type="entry name" value="CALCOFLUOR WHITE HYPERSENSITIVE PROTEIN PRECURSOR"/>
    <property type="match status" value="1"/>
</dbReference>
<dbReference type="SUPFAM" id="SSF56219">
    <property type="entry name" value="DNase I-like"/>
    <property type="match status" value="1"/>
</dbReference>
<keyword evidence="3" id="KW-0269">Exonuclease</keyword>
<reference evidence="4" key="1">
    <citation type="submission" date="2016-11" db="EMBL/GenBank/DDBJ databases">
        <authorList>
            <person name="Varghese N."/>
            <person name="Submissions S."/>
        </authorList>
    </citation>
    <scope>NUCLEOTIDE SEQUENCE [LARGE SCALE GENOMIC DNA]</scope>
    <source>
        <strain evidence="4">DSM 16990</strain>
    </source>
</reference>
<protein>
    <submittedName>
        <fullName evidence="3">Metal-dependent hydrolase, endonuclease/exonuclease/phosphatase family</fullName>
    </submittedName>
</protein>
<sequence>MKSYLKFSGTFCLLCIYGLLATAGPGKPAKRLKVMTYNIHHGNPPAKAGVIDLQAIADVIKSQSPDLVALQELDVLTQRGGQVDQVKKLAELTGMYSFFSKGIDFEGGEYGVAILSRFKINRTERFLLPSQEGVKAEQRSLAIVNVTLPNGKSMDFACTHLDLKNEHRMLQVTEINKILGERKTEVILAGDLNLTSDTPAMGILETRFSRSCTENCAPTIPEVNPTKEIDFILLKKGSSMKVSDHQVLQNIIASDHLPVVATYILP</sequence>
<keyword evidence="3" id="KW-0540">Nuclease</keyword>
<gene>
    <name evidence="3" type="ORF">SAMN04488522_11064</name>
</gene>
<keyword evidence="1" id="KW-0732">Signal</keyword>
<evidence type="ECO:0000313" key="3">
    <source>
        <dbReference type="EMBL" id="SHH04447.1"/>
    </source>
</evidence>
<keyword evidence="3" id="KW-0255">Endonuclease</keyword>
<proteinExistence type="predicted"/>
<accession>A0A1M5PRF3</accession>
<evidence type="ECO:0000259" key="2">
    <source>
        <dbReference type="Pfam" id="PF03372"/>
    </source>
</evidence>
<dbReference type="InterPro" id="IPR051916">
    <property type="entry name" value="GPI-anchor_lipid_remodeler"/>
</dbReference>
<dbReference type="STRING" id="288992.SAMN04488522_11064"/>
<dbReference type="Proteomes" id="UP000184287">
    <property type="component" value="Unassembled WGS sequence"/>
</dbReference>
<dbReference type="Pfam" id="PF03372">
    <property type="entry name" value="Exo_endo_phos"/>
    <property type="match status" value="1"/>
</dbReference>